<dbReference type="Proteomes" id="UP001307889">
    <property type="component" value="Chromosome 5"/>
</dbReference>
<keyword evidence="1" id="KW-0472">Membrane</keyword>
<accession>A0ABN7ARK7</accession>
<keyword evidence="2" id="KW-0732">Signal</keyword>
<keyword evidence="1" id="KW-1133">Transmembrane helix</keyword>
<keyword evidence="1" id="KW-0812">Transmembrane</keyword>
<organism evidence="3 4">
    <name type="scientific">Nesidiocoris tenuis</name>
    <dbReference type="NCBI Taxonomy" id="355587"/>
    <lineage>
        <taxon>Eukaryota</taxon>
        <taxon>Metazoa</taxon>
        <taxon>Ecdysozoa</taxon>
        <taxon>Arthropoda</taxon>
        <taxon>Hexapoda</taxon>
        <taxon>Insecta</taxon>
        <taxon>Pterygota</taxon>
        <taxon>Neoptera</taxon>
        <taxon>Paraneoptera</taxon>
        <taxon>Hemiptera</taxon>
        <taxon>Heteroptera</taxon>
        <taxon>Panheteroptera</taxon>
        <taxon>Cimicomorpha</taxon>
        <taxon>Miridae</taxon>
        <taxon>Dicyphina</taxon>
        <taxon>Nesidiocoris</taxon>
    </lineage>
</organism>
<evidence type="ECO:0000313" key="4">
    <source>
        <dbReference type="Proteomes" id="UP001307889"/>
    </source>
</evidence>
<feature type="transmembrane region" description="Helical" evidence="1">
    <location>
        <begin position="80"/>
        <end position="99"/>
    </location>
</feature>
<name>A0ABN7ARK7_9HEMI</name>
<evidence type="ECO:0000256" key="1">
    <source>
        <dbReference type="SAM" id="Phobius"/>
    </source>
</evidence>
<gene>
    <name evidence="3" type="ORF">NTJ_07651</name>
</gene>
<evidence type="ECO:0000313" key="3">
    <source>
        <dbReference type="EMBL" id="BES94842.1"/>
    </source>
</evidence>
<feature type="signal peptide" evidence="2">
    <location>
        <begin position="1"/>
        <end position="17"/>
    </location>
</feature>
<keyword evidence="4" id="KW-1185">Reference proteome</keyword>
<proteinExistence type="predicted"/>
<feature type="chain" id="PRO_5046773657" evidence="2">
    <location>
        <begin position="18"/>
        <end position="171"/>
    </location>
</feature>
<feature type="transmembrane region" description="Helical" evidence="1">
    <location>
        <begin position="105"/>
        <end position="127"/>
    </location>
</feature>
<dbReference type="EMBL" id="AP028913">
    <property type="protein sequence ID" value="BES94842.1"/>
    <property type="molecule type" value="Genomic_DNA"/>
</dbReference>
<reference evidence="3 4" key="1">
    <citation type="submission" date="2023-09" db="EMBL/GenBank/DDBJ databases">
        <title>Nesidiocoris tenuis whole genome shotgun sequence.</title>
        <authorList>
            <person name="Shibata T."/>
            <person name="Shimoda M."/>
            <person name="Kobayashi T."/>
            <person name="Uehara T."/>
        </authorList>
    </citation>
    <scope>NUCLEOTIDE SEQUENCE [LARGE SCALE GENOMIC DNA]</scope>
    <source>
        <strain evidence="3 4">Japan</strain>
    </source>
</reference>
<evidence type="ECO:0000256" key="2">
    <source>
        <dbReference type="SAM" id="SignalP"/>
    </source>
</evidence>
<sequence>MRLVGLLIVLLPPAARAATAPGAATTAMAAANPLLSLNIPNPLNALGLGLGNFGAVAGMPFGNMFGFGHMLGHFYNYNNMFFNQLLFSGLFGLVILKILGVVVVLTALIAGVFLVKLVGLALVLTVVKSSHHHDHYSHHPYRRAFYTTIVHNRSPWSSKKKPADDVILWDD</sequence>
<protein>
    <submittedName>
        <fullName evidence="3">Uncharacterized protein</fullName>
    </submittedName>
</protein>
<feature type="transmembrane region" description="Helical" evidence="1">
    <location>
        <begin position="45"/>
        <end position="68"/>
    </location>
</feature>